<evidence type="ECO:0000256" key="10">
    <source>
        <dbReference type="ARBA" id="ARBA00023004"/>
    </source>
</evidence>
<organism evidence="16 17">
    <name type="scientific">Fibroporia radiculosa</name>
    <dbReference type="NCBI Taxonomy" id="599839"/>
    <lineage>
        <taxon>Eukaryota</taxon>
        <taxon>Fungi</taxon>
        <taxon>Dikarya</taxon>
        <taxon>Basidiomycota</taxon>
        <taxon>Agaricomycotina</taxon>
        <taxon>Agaricomycetes</taxon>
        <taxon>Polyporales</taxon>
        <taxon>Fibroporiaceae</taxon>
        <taxon>Fibroporia</taxon>
    </lineage>
</organism>
<dbReference type="Pfam" id="PF00067">
    <property type="entry name" value="p450"/>
    <property type="match status" value="1"/>
</dbReference>
<keyword evidence="11 14" id="KW-0503">Monooxygenase</keyword>
<keyword evidence="12" id="KW-0472">Membrane</keyword>
<evidence type="ECO:0000256" key="9">
    <source>
        <dbReference type="ARBA" id="ARBA00023002"/>
    </source>
</evidence>
<dbReference type="PANTHER" id="PTHR46300:SF7">
    <property type="entry name" value="P450, PUTATIVE (EUROFUNG)-RELATED"/>
    <property type="match status" value="1"/>
</dbReference>
<evidence type="ECO:0000313" key="16">
    <source>
        <dbReference type="EMBL" id="CCM05165.1"/>
    </source>
</evidence>
<dbReference type="HOGENOM" id="CLU_001570_2_3_1"/>
<proteinExistence type="inferred from homology"/>
<evidence type="ECO:0000313" key="17">
    <source>
        <dbReference type="Proteomes" id="UP000006352"/>
    </source>
</evidence>
<evidence type="ECO:0000256" key="6">
    <source>
        <dbReference type="ARBA" id="ARBA00022692"/>
    </source>
</evidence>
<dbReference type="PROSITE" id="PS00086">
    <property type="entry name" value="CYTOCHROME_P450"/>
    <property type="match status" value="1"/>
</dbReference>
<dbReference type="InterPro" id="IPR017972">
    <property type="entry name" value="Cyt_P450_CS"/>
</dbReference>
<dbReference type="GO" id="GO:0020037">
    <property type="term" value="F:heme binding"/>
    <property type="evidence" value="ECO:0007669"/>
    <property type="project" value="InterPro"/>
</dbReference>
<keyword evidence="9 14" id="KW-0560">Oxidoreductase</keyword>
<dbReference type="InterPro" id="IPR001128">
    <property type="entry name" value="Cyt_P450"/>
</dbReference>
<dbReference type="Proteomes" id="UP000006352">
    <property type="component" value="Unassembled WGS sequence"/>
</dbReference>
<accession>J4GUT6</accession>
<sequence length="532" mass="59195">MATVPCTPLLLCASLVCILYGCLVRRNARHLPPGPRASTFGSVALPTSYPWKTYAEWRKLYGDVIYIHIFGNPILILNTARDDGQQAVRRVSDTSLVSLSHRAPAWALIGYSRLHHTARGGSDTERFSTTTSTIPQPPTTIPYSPEKHMSSSKISSTRLTCLLTTYEGLYPFSEFGVVPYGLTGATDRTAAAIIMNIVYGHQVAPEGDNFVTLADKALATLAASGIFGTYLVDYIPLLRHVPRWMPGAGFKRQALEWRKLNQAMLNAPFDMVKERMKHGSAISALTTFELEKWQHNGQDPDEERIIKDVAATAYAAGADTTVSGVISFFLAMTIYPDVLKRAQAEIDQVVGPDRLPNFDDRISLLYVDWIVWECLRWNPVTPLGIAHSMTDDDEYEGYHIPKGTTVLPNVWGILHDETTYPDPLRFHPERYADAQVNSEQNINEIPWAAFGFGRRMCPGRWLAVDSLWIAVATICATFDISKALDEKGMPIEPDVEFTSTLLSRPKPFKCRITPRSQAVASLVEQSLEQSSI</sequence>
<dbReference type="GO" id="GO:0005506">
    <property type="term" value="F:iron ion binding"/>
    <property type="evidence" value="ECO:0007669"/>
    <property type="project" value="InterPro"/>
</dbReference>
<evidence type="ECO:0000256" key="14">
    <source>
        <dbReference type="RuleBase" id="RU000461"/>
    </source>
</evidence>
<dbReference type="STRING" id="599839.J4GUT6"/>
<evidence type="ECO:0000256" key="4">
    <source>
        <dbReference type="ARBA" id="ARBA00010617"/>
    </source>
</evidence>
<evidence type="ECO:0000256" key="15">
    <source>
        <dbReference type="SAM" id="MobiDB-lite"/>
    </source>
</evidence>
<evidence type="ECO:0000256" key="2">
    <source>
        <dbReference type="ARBA" id="ARBA00004167"/>
    </source>
</evidence>
<dbReference type="InterPro" id="IPR036396">
    <property type="entry name" value="Cyt_P450_sf"/>
</dbReference>
<feature type="binding site" description="axial binding residue" evidence="13">
    <location>
        <position position="457"/>
    </location>
    <ligand>
        <name>heme</name>
        <dbReference type="ChEBI" id="CHEBI:30413"/>
    </ligand>
    <ligandPart>
        <name>Fe</name>
        <dbReference type="ChEBI" id="CHEBI:18248"/>
    </ligandPart>
</feature>
<comment type="cofactor">
    <cofactor evidence="1 13">
        <name>heme</name>
        <dbReference type="ChEBI" id="CHEBI:30413"/>
    </cofactor>
</comment>
<dbReference type="InterPro" id="IPR002401">
    <property type="entry name" value="Cyt_P450_E_grp-I"/>
</dbReference>
<comment type="subcellular location">
    <subcellularLocation>
        <location evidence="2">Membrane</location>
        <topology evidence="2">Single-pass membrane protein</topology>
    </subcellularLocation>
</comment>
<keyword evidence="17" id="KW-1185">Reference proteome</keyword>
<dbReference type="CDD" id="cd11065">
    <property type="entry name" value="CYP64-like"/>
    <property type="match status" value="1"/>
</dbReference>
<evidence type="ECO:0000256" key="8">
    <source>
        <dbReference type="ARBA" id="ARBA00022989"/>
    </source>
</evidence>
<dbReference type="InParanoid" id="J4GUT6"/>
<dbReference type="AlphaFoldDB" id="J4GUT6"/>
<keyword evidence="5 13" id="KW-0349">Heme</keyword>
<dbReference type="GO" id="GO:0016020">
    <property type="term" value="C:membrane"/>
    <property type="evidence" value="ECO:0007669"/>
    <property type="project" value="UniProtKB-SubCell"/>
</dbReference>
<gene>
    <name evidence="16" type="ORF">FIBRA_07374</name>
</gene>
<comment type="pathway">
    <text evidence="3">Secondary metabolite biosynthesis.</text>
</comment>
<comment type="similarity">
    <text evidence="4 14">Belongs to the cytochrome P450 family.</text>
</comment>
<keyword evidence="6" id="KW-0812">Transmembrane</keyword>
<dbReference type="GeneID" id="24100076"/>
<dbReference type="RefSeq" id="XP_012184448.1">
    <property type="nucleotide sequence ID" value="XM_012329058.1"/>
</dbReference>
<dbReference type="OrthoDB" id="2789670at2759"/>
<evidence type="ECO:0000256" key="13">
    <source>
        <dbReference type="PIRSR" id="PIRSR602401-1"/>
    </source>
</evidence>
<feature type="region of interest" description="Disordered" evidence="15">
    <location>
        <begin position="120"/>
        <end position="149"/>
    </location>
</feature>
<keyword evidence="7 13" id="KW-0479">Metal-binding</keyword>
<evidence type="ECO:0000256" key="1">
    <source>
        <dbReference type="ARBA" id="ARBA00001971"/>
    </source>
</evidence>
<keyword evidence="8" id="KW-1133">Transmembrane helix</keyword>
<dbReference type="SUPFAM" id="SSF48264">
    <property type="entry name" value="Cytochrome P450"/>
    <property type="match status" value="1"/>
</dbReference>
<dbReference type="Gene3D" id="1.10.630.10">
    <property type="entry name" value="Cytochrome P450"/>
    <property type="match status" value="1"/>
</dbReference>
<dbReference type="PRINTS" id="PR00463">
    <property type="entry name" value="EP450I"/>
</dbReference>
<dbReference type="EMBL" id="HE797181">
    <property type="protein sequence ID" value="CCM05165.1"/>
    <property type="molecule type" value="Genomic_DNA"/>
</dbReference>
<evidence type="ECO:0000256" key="3">
    <source>
        <dbReference type="ARBA" id="ARBA00005179"/>
    </source>
</evidence>
<dbReference type="GO" id="GO:0004497">
    <property type="term" value="F:monooxygenase activity"/>
    <property type="evidence" value="ECO:0007669"/>
    <property type="project" value="UniProtKB-KW"/>
</dbReference>
<dbReference type="PANTHER" id="PTHR46300">
    <property type="entry name" value="P450, PUTATIVE (EUROFUNG)-RELATED-RELATED"/>
    <property type="match status" value="1"/>
</dbReference>
<name>J4GUT6_9APHY</name>
<keyword evidence="10 13" id="KW-0408">Iron</keyword>
<dbReference type="InterPro" id="IPR050364">
    <property type="entry name" value="Cytochrome_P450_fung"/>
</dbReference>
<evidence type="ECO:0000256" key="5">
    <source>
        <dbReference type="ARBA" id="ARBA00022617"/>
    </source>
</evidence>
<evidence type="ECO:0008006" key="18">
    <source>
        <dbReference type="Google" id="ProtNLM"/>
    </source>
</evidence>
<protein>
    <recommendedName>
        <fullName evidence="18">Cytochrome P450</fullName>
    </recommendedName>
</protein>
<evidence type="ECO:0000256" key="12">
    <source>
        <dbReference type="ARBA" id="ARBA00023136"/>
    </source>
</evidence>
<evidence type="ECO:0000256" key="7">
    <source>
        <dbReference type="ARBA" id="ARBA00022723"/>
    </source>
</evidence>
<reference evidence="16 17" key="1">
    <citation type="journal article" date="2012" name="Appl. Environ. Microbiol.">
        <title>Short-read sequencing for genomic analysis of the brown rot fungus Fibroporia radiculosa.</title>
        <authorList>
            <person name="Tang J.D."/>
            <person name="Perkins A.D."/>
            <person name="Sonstegard T.S."/>
            <person name="Schroeder S.G."/>
            <person name="Burgess S.C."/>
            <person name="Diehl S.V."/>
        </authorList>
    </citation>
    <scope>NUCLEOTIDE SEQUENCE [LARGE SCALE GENOMIC DNA]</scope>
    <source>
        <strain evidence="16 17">TFFH 294</strain>
    </source>
</reference>
<dbReference type="GO" id="GO:0016705">
    <property type="term" value="F:oxidoreductase activity, acting on paired donors, with incorporation or reduction of molecular oxygen"/>
    <property type="evidence" value="ECO:0007669"/>
    <property type="project" value="InterPro"/>
</dbReference>
<evidence type="ECO:0000256" key="11">
    <source>
        <dbReference type="ARBA" id="ARBA00023033"/>
    </source>
</evidence>